<dbReference type="Pfam" id="PF14111">
    <property type="entry name" value="DUF4283"/>
    <property type="match status" value="1"/>
</dbReference>
<dbReference type="Proteomes" id="UP000593576">
    <property type="component" value="Unassembled WGS sequence"/>
</dbReference>
<proteinExistence type="predicted"/>
<accession>A0A7J9KTV8</accession>
<feature type="non-terminal residue" evidence="2">
    <location>
        <position position="106"/>
    </location>
</feature>
<feature type="domain" description="DUF4283" evidence="1">
    <location>
        <begin position="26"/>
        <end position="84"/>
    </location>
</feature>
<sequence length="106" mass="12240">MASLNLEGGEEEGVLLPIDLELQSSTHEYYLVGGFFTTSVVHFSAMKNTMANLWHPLKGVQISNIGARRFLFRFFHEIDIDRAIFLEYDTKLINRSLKNHLQIRVE</sequence>
<keyword evidence="3" id="KW-1185">Reference proteome</keyword>
<evidence type="ECO:0000313" key="3">
    <source>
        <dbReference type="Proteomes" id="UP000593576"/>
    </source>
</evidence>
<dbReference type="OrthoDB" id="985711at2759"/>
<protein>
    <recommendedName>
        <fullName evidence="1">DUF4283 domain-containing protein</fullName>
    </recommendedName>
</protein>
<comment type="caution">
    <text evidence="2">The sequence shown here is derived from an EMBL/GenBank/DDBJ whole genome shotgun (WGS) entry which is preliminary data.</text>
</comment>
<gene>
    <name evidence="2" type="ORF">Goshw_023112</name>
</gene>
<name>A0A7J9KTV8_GOSSC</name>
<dbReference type="AlphaFoldDB" id="A0A7J9KTV8"/>
<reference evidence="2 3" key="1">
    <citation type="journal article" date="2019" name="Genome Biol. Evol.">
        <title>Insights into the evolution of the New World diploid cottons (Gossypium, subgenus Houzingenia) based on genome sequencing.</title>
        <authorList>
            <person name="Grover C.E."/>
            <person name="Arick M.A. 2nd"/>
            <person name="Thrash A."/>
            <person name="Conover J.L."/>
            <person name="Sanders W.S."/>
            <person name="Peterson D.G."/>
            <person name="Frelichowski J.E."/>
            <person name="Scheffler J.A."/>
            <person name="Scheffler B.E."/>
            <person name="Wendel J.F."/>
        </authorList>
    </citation>
    <scope>NUCLEOTIDE SEQUENCE [LARGE SCALE GENOMIC DNA]</scope>
    <source>
        <strain evidence="2">1</strain>
        <tissue evidence="2">Leaf</tissue>
    </source>
</reference>
<organism evidence="2 3">
    <name type="scientific">Gossypium schwendimanii</name>
    <name type="common">Cotton</name>
    <dbReference type="NCBI Taxonomy" id="34291"/>
    <lineage>
        <taxon>Eukaryota</taxon>
        <taxon>Viridiplantae</taxon>
        <taxon>Streptophyta</taxon>
        <taxon>Embryophyta</taxon>
        <taxon>Tracheophyta</taxon>
        <taxon>Spermatophyta</taxon>
        <taxon>Magnoliopsida</taxon>
        <taxon>eudicotyledons</taxon>
        <taxon>Gunneridae</taxon>
        <taxon>Pentapetalae</taxon>
        <taxon>rosids</taxon>
        <taxon>malvids</taxon>
        <taxon>Malvales</taxon>
        <taxon>Malvaceae</taxon>
        <taxon>Malvoideae</taxon>
        <taxon>Gossypium</taxon>
    </lineage>
</organism>
<dbReference type="InterPro" id="IPR025558">
    <property type="entry name" value="DUF4283"/>
</dbReference>
<evidence type="ECO:0000259" key="1">
    <source>
        <dbReference type="Pfam" id="PF14111"/>
    </source>
</evidence>
<dbReference type="EMBL" id="JABFAF010000002">
    <property type="protein sequence ID" value="MBA0849945.1"/>
    <property type="molecule type" value="Genomic_DNA"/>
</dbReference>
<evidence type="ECO:0000313" key="2">
    <source>
        <dbReference type="EMBL" id="MBA0849945.1"/>
    </source>
</evidence>